<dbReference type="AlphaFoldDB" id="A0A813P4M8"/>
<dbReference type="GO" id="GO:0090435">
    <property type="term" value="P:protein localization to nuclear envelope"/>
    <property type="evidence" value="ECO:0007669"/>
    <property type="project" value="TreeGrafter"/>
</dbReference>
<dbReference type="Proteomes" id="UP000663852">
    <property type="component" value="Unassembled WGS sequence"/>
</dbReference>
<dbReference type="GO" id="GO:0051664">
    <property type="term" value="P:nuclear pore localization"/>
    <property type="evidence" value="ECO:0007669"/>
    <property type="project" value="TreeGrafter"/>
</dbReference>
<keyword evidence="3" id="KW-0539">Nucleus</keyword>
<feature type="domain" description="LTD" evidence="5">
    <location>
        <begin position="123"/>
        <end position="241"/>
    </location>
</feature>
<organism evidence="6 7">
    <name type="scientific">Adineta ricciae</name>
    <name type="common">Rotifer</name>
    <dbReference type="NCBI Taxonomy" id="249248"/>
    <lineage>
        <taxon>Eukaryota</taxon>
        <taxon>Metazoa</taxon>
        <taxon>Spiralia</taxon>
        <taxon>Gnathifera</taxon>
        <taxon>Rotifera</taxon>
        <taxon>Eurotatoria</taxon>
        <taxon>Bdelloidea</taxon>
        <taxon>Adinetida</taxon>
        <taxon>Adinetidae</taxon>
        <taxon>Adineta</taxon>
    </lineage>
</organism>
<sequence length="241" mass="26971">MSTNGTNGTDSSSSTGEVVLWKAVVFLLFVALLLIVSVVLILYFEKLCCFARYRFLKHFLRKITRTKRSAPTSMITQPGLAAPVDKPKEEKLNIPEVQDHLWIAGQREHIENFEALDVLFVGDSINTQLIDGINIIDDESSQPKFVKLLNNSKQDVAMNGWILKRKVGAQNYEFKFPKGMNLKAGATATIWSSDVNDIPVDPPTNLKLRTTKWFTTGNESKKTILEDSDGRVVAEKVVSVK</sequence>
<dbReference type="Pfam" id="PF00932">
    <property type="entry name" value="LTD"/>
    <property type="match status" value="1"/>
</dbReference>
<dbReference type="PANTHER" id="PTHR45721">
    <property type="entry name" value="LAMIN DM0-RELATED"/>
    <property type="match status" value="1"/>
</dbReference>
<keyword evidence="4" id="KW-1133">Transmembrane helix</keyword>
<keyword evidence="4" id="KW-0812">Transmembrane</keyword>
<comment type="caution">
    <text evidence="6">The sequence shown here is derived from an EMBL/GenBank/DDBJ whole genome shotgun (WGS) entry which is preliminary data.</text>
</comment>
<reference evidence="6" key="1">
    <citation type="submission" date="2021-02" db="EMBL/GenBank/DDBJ databases">
        <authorList>
            <person name="Nowell W R."/>
        </authorList>
    </citation>
    <scope>NUCLEOTIDE SEQUENCE</scope>
</reference>
<dbReference type="GO" id="GO:0006998">
    <property type="term" value="P:nuclear envelope organization"/>
    <property type="evidence" value="ECO:0007669"/>
    <property type="project" value="TreeGrafter"/>
</dbReference>
<evidence type="ECO:0000256" key="4">
    <source>
        <dbReference type="SAM" id="Phobius"/>
    </source>
</evidence>
<dbReference type="PROSITE" id="PS51841">
    <property type="entry name" value="LTD"/>
    <property type="match status" value="1"/>
</dbReference>
<gene>
    <name evidence="6" type="ORF">EDS130_LOCUS2219</name>
</gene>
<feature type="transmembrane region" description="Helical" evidence="4">
    <location>
        <begin position="20"/>
        <end position="44"/>
    </location>
</feature>
<name>A0A813P4M8_ADIRI</name>
<evidence type="ECO:0000256" key="2">
    <source>
        <dbReference type="ARBA" id="ARBA00023054"/>
    </source>
</evidence>
<proteinExistence type="predicted"/>
<comment type="subcellular location">
    <subcellularLocation>
        <location evidence="1">Nucleus</location>
    </subcellularLocation>
</comment>
<dbReference type="InterPro" id="IPR036415">
    <property type="entry name" value="Lamin_tail_dom_sf"/>
</dbReference>
<dbReference type="GO" id="GO:0005652">
    <property type="term" value="C:nuclear lamina"/>
    <property type="evidence" value="ECO:0007669"/>
    <property type="project" value="TreeGrafter"/>
</dbReference>
<evidence type="ECO:0000313" key="6">
    <source>
        <dbReference type="EMBL" id="CAF0749797.1"/>
    </source>
</evidence>
<dbReference type="GO" id="GO:0007097">
    <property type="term" value="P:nuclear migration"/>
    <property type="evidence" value="ECO:0007669"/>
    <property type="project" value="TreeGrafter"/>
</dbReference>
<protein>
    <recommendedName>
        <fullName evidence="5">LTD domain-containing protein</fullName>
    </recommendedName>
</protein>
<dbReference type="OrthoDB" id="102442at2759"/>
<keyword evidence="2" id="KW-0175">Coiled coil</keyword>
<dbReference type="GO" id="GO:0005200">
    <property type="term" value="F:structural constituent of cytoskeleton"/>
    <property type="evidence" value="ECO:0007669"/>
    <property type="project" value="TreeGrafter"/>
</dbReference>
<dbReference type="PANTHER" id="PTHR45721:SF11">
    <property type="entry name" value="LAMIN DM0-RELATED"/>
    <property type="match status" value="1"/>
</dbReference>
<dbReference type="SUPFAM" id="SSF74853">
    <property type="entry name" value="Lamin A/C globular tail domain"/>
    <property type="match status" value="1"/>
</dbReference>
<dbReference type="InterPro" id="IPR001322">
    <property type="entry name" value="Lamin_tail_dom"/>
</dbReference>
<keyword evidence="4" id="KW-0472">Membrane</keyword>
<dbReference type="EMBL" id="CAJNOJ010000005">
    <property type="protein sequence ID" value="CAF0749797.1"/>
    <property type="molecule type" value="Genomic_DNA"/>
</dbReference>
<evidence type="ECO:0000256" key="1">
    <source>
        <dbReference type="ARBA" id="ARBA00004123"/>
    </source>
</evidence>
<evidence type="ECO:0000259" key="5">
    <source>
        <dbReference type="PROSITE" id="PS51841"/>
    </source>
</evidence>
<dbReference type="GO" id="GO:0031507">
    <property type="term" value="P:heterochromatin formation"/>
    <property type="evidence" value="ECO:0007669"/>
    <property type="project" value="TreeGrafter"/>
</dbReference>
<evidence type="ECO:0000256" key="3">
    <source>
        <dbReference type="ARBA" id="ARBA00023242"/>
    </source>
</evidence>
<accession>A0A813P4M8</accession>
<dbReference type="Gene3D" id="2.60.40.1260">
    <property type="entry name" value="Lamin Tail domain"/>
    <property type="match status" value="1"/>
</dbReference>
<evidence type="ECO:0000313" key="7">
    <source>
        <dbReference type="Proteomes" id="UP000663852"/>
    </source>
</evidence>